<keyword evidence="2" id="KW-0472">Membrane</keyword>
<feature type="region of interest" description="Disordered" evidence="1">
    <location>
        <begin position="184"/>
        <end position="228"/>
    </location>
</feature>
<gene>
    <name evidence="3" type="ORF">GNI_158810</name>
</gene>
<dbReference type="AlphaFoldDB" id="A0A023AZP6"/>
<evidence type="ECO:0000256" key="2">
    <source>
        <dbReference type="SAM" id="Phobius"/>
    </source>
</evidence>
<reference evidence="3" key="1">
    <citation type="submission" date="2013-12" db="EMBL/GenBank/DDBJ databases">
        <authorList>
            <person name="Omoto C.K."/>
            <person name="Sibley D."/>
            <person name="Venepally P."/>
            <person name="Hadjithomas M."/>
            <person name="Karamycheva S."/>
            <person name="Brunk B."/>
            <person name="Roos D."/>
            <person name="Caler E."/>
            <person name="Lorenzi H."/>
        </authorList>
    </citation>
    <scope>NUCLEOTIDE SEQUENCE</scope>
</reference>
<keyword evidence="2 3" id="KW-0812">Transmembrane</keyword>
<feature type="transmembrane region" description="Helical" evidence="2">
    <location>
        <begin position="330"/>
        <end position="353"/>
    </location>
</feature>
<evidence type="ECO:0000313" key="3">
    <source>
        <dbReference type="EMBL" id="EZG43785.1"/>
    </source>
</evidence>
<organism evidence="3 4">
    <name type="scientific">Gregarina niphandrodes</name>
    <name type="common">Septate eugregarine</name>
    <dbReference type="NCBI Taxonomy" id="110365"/>
    <lineage>
        <taxon>Eukaryota</taxon>
        <taxon>Sar</taxon>
        <taxon>Alveolata</taxon>
        <taxon>Apicomplexa</taxon>
        <taxon>Conoidasida</taxon>
        <taxon>Gregarinasina</taxon>
        <taxon>Eugregarinorida</taxon>
        <taxon>Gregarinidae</taxon>
        <taxon>Gregarina</taxon>
    </lineage>
</organism>
<dbReference type="EMBL" id="AFNH02001182">
    <property type="protein sequence ID" value="EZG43785.1"/>
    <property type="molecule type" value="Genomic_DNA"/>
</dbReference>
<keyword evidence="2" id="KW-1133">Transmembrane helix</keyword>
<evidence type="ECO:0000256" key="1">
    <source>
        <dbReference type="SAM" id="MobiDB-lite"/>
    </source>
</evidence>
<keyword evidence="4" id="KW-1185">Reference proteome</keyword>
<accession>A0A023AZP6</accession>
<sequence length="366" mass="41206">MPCTNNSVKYVKLKDFKVVVSVPKGCPGISVPEGCKDIRVPYGINSIQLSGKSRKNRERSAASLYQFVLTLAHKVLTIHSNTPREIFGSTEGARKLRDEIVRRIAGDFFPKIREHENSLTEEERTRLWKLTQYYYMHNVRDIEESELESYLAIPPNPKEQGVMNYSELQILDESEGVSNTVVPDAEAFDGDNEKEPKNAKKPKKVTETADSESVGLEGEEMPRKRKKLRKKKKPVCPVLGDAVLGDAILGDVAEGGGVPEGVEMFVKTAPLVRAIEEREVFEVVQTPEEKMTEVRLSREELDKEWEALEGCLRHEWDFEEIVRPHGFCEMFTSVGPALFTLMCAGGLYGVLLVMEGTFKPLLDDIT</sequence>
<dbReference type="GeneID" id="22915523"/>
<proteinExistence type="predicted"/>
<evidence type="ECO:0000313" key="4">
    <source>
        <dbReference type="Proteomes" id="UP000019763"/>
    </source>
</evidence>
<dbReference type="VEuPathDB" id="CryptoDB:GNI_158810"/>
<comment type="caution">
    <text evidence="3">The sequence shown here is derived from an EMBL/GenBank/DDBJ whole genome shotgun (WGS) entry which is preliminary data.</text>
</comment>
<dbReference type="Proteomes" id="UP000019763">
    <property type="component" value="Unassembled WGS sequence"/>
</dbReference>
<dbReference type="RefSeq" id="XP_011134604.1">
    <property type="nucleotide sequence ID" value="XM_011136302.1"/>
</dbReference>
<name>A0A023AZP6_GRENI</name>
<protein>
    <submittedName>
        <fullName evidence="3">Transmembrane protein</fullName>
    </submittedName>
</protein>